<organism evidence="6 7">
    <name type="scientific">Jiangella alkaliphila</name>
    <dbReference type="NCBI Taxonomy" id="419479"/>
    <lineage>
        <taxon>Bacteria</taxon>
        <taxon>Bacillati</taxon>
        <taxon>Actinomycetota</taxon>
        <taxon>Actinomycetes</taxon>
        <taxon>Jiangellales</taxon>
        <taxon>Jiangellaceae</taxon>
        <taxon>Jiangella</taxon>
    </lineage>
</organism>
<proteinExistence type="inferred from homology"/>
<comment type="subcellular location">
    <subcellularLocation>
        <location evidence="1">Cell envelope</location>
    </subcellularLocation>
</comment>
<evidence type="ECO:0000259" key="5">
    <source>
        <dbReference type="Pfam" id="PF13407"/>
    </source>
</evidence>
<reference evidence="7" key="1">
    <citation type="submission" date="2016-10" db="EMBL/GenBank/DDBJ databases">
        <authorList>
            <person name="Varghese N."/>
            <person name="Submissions S."/>
        </authorList>
    </citation>
    <scope>NUCLEOTIDE SEQUENCE [LARGE SCALE GENOMIC DNA]</scope>
    <source>
        <strain evidence="7">DSM 45079</strain>
    </source>
</reference>
<dbReference type="SUPFAM" id="SSF53822">
    <property type="entry name" value="Periplasmic binding protein-like I"/>
    <property type="match status" value="1"/>
</dbReference>
<evidence type="ECO:0000313" key="7">
    <source>
        <dbReference type="Proteomes" id="UP000182977"/>
    </source>
</evidence>
<evidence type="ECO:0000256" key="4">
    <source>
        <dbReference type="SAM" id="SignalP"/>
    </source>
</evidence>
<gene>
    <name evidence="6" type="ORF">SAMN04488563_2340</name>
</gene>
<feature type="chain" id="PRO_5039056696" evidence="4">
    <location>
        <begin position="25"/>
        <end position="360"/>
    </location>
</feature>
<dbReference type="PANTHER" id="PTHR46847">
    <property type="entry name" value="D-ALLOSE-BINDING PERIPLASMIC PROTEIN-RELATED"/>
    <property type="match status" value="1"/>
</dbReference>
<evidence type="ECO:0000256" key="2">
    <source>
        <dbReference type="ARBA" id="ARBA00007639"/>
    </source>
</evidence>
<dbReference type="GO" id="GO:0030313">
    <property type="term" value="C:cell envelope"/>
    <property type="evidence" value="ECO:0007669"/>
    <property type="project" value="UniProtKB-SubCell"/>
</dbReference>
<dbReference type="Pfam" id="PF13407">
    <property type="entry name" value="Peripla_BP_4"/>
    <property type="match status" value="1"/>
</dbReference>
<evidence type="ECO:0000256" key="3">
    <source>
        <dbReference type="ARBA" id="ARBA00022729"/>
    </source>
</evidence>
<evidence type="ECO:0000313" key="6">
    <source>
        <dbReference type="EMBL" id="SDU51829.1"/>
    </source>
</evidence>
<name>A0A1H2J601_9ACTN</name>
<keyword evidence="3 4" id="KW-0732">Signal</keyword>
<evidence type="ECO:0000256" key="1">
    <source>
        <dbReference type="ARBA" id="ARBA00004196"/>
    </source>
</evidence>
<accession>A0A1H2J601</accession>
<dbReference type="STRING" id="419479.SAMN04488563_2340"/>
<feature type="domain" description="Periplasmic binding protein" evidence="5">
    <location>
        <begin position="71"/>
        <end position="330"/>
    </location>
</feature>
<dbReference type="InterPro" id="IPR028082">
    <property type="entry name" value="Peripla_BP_I"/>
</dbReference>
<dbReference type="InterPro" id="IPR025997">
    <property type="entry name" value="SBP_2_dom"/>
</dbReference>
<dbReference type="OrthoDB" id="4827464at2"/>
<keyword evidence="6" id="KW-0762">Sugar transport</keyword>
<dbReference type="EMBL" id="LT629791">
    <property type="protein sequence ID" value="SDU51829.1"/>
    <property type="molecule type" value="Genomic_DNA"/>
</dbReference>
<dbReference type="GO" id="GO:0030246">
    <property type="term" value="F:carbohydrate binding"/>
    <property type="evidence" value="ECO:0007669"/>
    <property type="project" value="UniProtKB-ARBA"/>
</dbReference>
<sequence>MAMRSHVALGAVVAASVLLSAGCAGDDAPAAQQSESEGGTWSAEEVAEATGTRAVVPLFAVPKDLPDLQLGFANPGLSYPFFAEWSTGMHDAAEFYGVALDEVDLAFKYETAMSAYEQMSVKQPAVIGSGGGAMNAAVVAAAAANGTDAVVIDGAVDGAADFGVSDAEVGSLAITTLAEAVDAKLATEWAGKELYIAGISAANCPPCDARVRQSFADAAAAWDIPEDRQVRLEPVGTDPTNNAADTFTDFLTAHPDAATIVVSYGDAPVVGALNAAKSADRTGDILAVASGGDSAGRTALRDPDNAGVLLGAIDFQPYSAGWNWVEAAIATHLGESFDEYAVTRVLTAENVDEFYPDDDR</sequence>
<dbReference type="Proteomes" id="UP000182977">
    <property type="component" value="Chromosome I"/>
</dbReference>
<feature type="signal peptide" evidence="4">
    <location>
        <begin position="1"/>
        <end position="24"/>
    </location>
</feature>
<dbReference type="AlphaFoldDB" id="A0A1H2J601"/>
<keyword evidence="7" id="KW-1185">Reference proteome</keyword>
<dbReference type="RefSeq" id="WP_046770898.1">
    <property type="nucleotide sequence ID" value="NZ_LBMC01000037.1"/>
</dbReference>
<keyword evidence="6" id="KW-0813">Transport</keyword>
<dbReference type="Gene3D" id="3.40.50.2300">
    <property type="match status" value="2"/>
</dbReference>
<dbReference type="PROSITE" id="PS51257">
    <property type="entry name" value="PROKAR_LIPOPROTEIN"/>
    <property type="match status" value="1"/>
</dbReference>
<dbReference type="PANTHER" id="PTHR46847:SF1">
    <property type="entry name" value="D-ALLOSE-BINDING PERIPLASMIC PROTEIN-RELATED"/>
    <property type="match status" value="1"/>
</dbReference>
<protein>
    <submittedName>
        <fullName evidence="6">ABC-type sugar transport system, substrate-binding protein, contains N-terminal xre family HTH domain</fullName>
    </submittedName>
</protein>
<comment type="similarity">
    <text evidence="2">Belongs to the bacterial solute-binding protein 2 family.</text>
</comment>